<evidence type="ECO:0000313" key="7">
    <source>
        <dbReference type="EMBL" id="MFC4159486.1"/>
    </source>
</evidence>
<dbReference type="InterPro" id="IPR002994">
    <property type="entry name" value="Surf1/Shy1"/>
</dbReference>
<dbReference type="PANTHER" id="PTHR23427:SF2">
    <property type="entry name" value="SURFEIT LOCUS PROTEIN 1"/>
    <property type="match status" value="1"/>
</dbReference>
<organism evidence="7 8">
    <name type="scientific">Chitinimonas lacunae</name>
    <dbReference type="NCBI Taxonomy" id="1963018"/>
    <lineage>
        <taxon>Bacteria</taxon>
        <taxon>Pseudomonadati</taxon>
        <taxon>Pseudomonadota</taxon>
        <taxon>Betaproteobacteria</taxon>
        <taxon>Neisseriales</taxon>
        <taxon>Chitinibacteraceae</taxon>
        <taxon>Chitinimonas</taxon>
    </lineage>
</organism>
<comment type="subcellular location">
    <subcellularLocation>
        <location evidence="6">Cell membrane</location>
        <topology evidence="6">Multi-pass membrane protein</topology>
    </subcellularLocation>
    <subcellularLocation>
        <location evidence="1">Membrane</location>
    </subcellularLocation>
</comment>
<keyword evidence="5 6" id="KW-0472">Membrane</keyword>
<keyword evidence="4 6" id="KW-1133">Transmembrane helix</keyword>
<evidence type="ECO:0000256" key="4">
    <source>
        <dbReference type="ARBA" id="ARBA00022989"/>
    </source>
</evidence>
<dbReference type="Proteomes" id="UP001595791">
    <property type="component" value="Unassembled WGS sequence"/>
</dbReference>
<name>A0ABV8MQ70_9NEIS</name>
<accession>A0ABV8MQ70</accession>
<feature type="transmembrane region" description="Helical" evidence="6">
    <location>
        <begin position="200"/>
        <end position="220"/>
    </location>
</feature>
<comment type="caution">
    <text evidence="7">The sequence shown here is derived from an EMBL/GenBank/DDBJ whole genome shotgun (WGS) entry which is preliminary data.</text>
</comment>
<keyword evidence="8" id="KW-1185">Reference proteome</keyword>
<dbReference type="RefSeq" id="WP_378163289.1">
    <property type="nucleotide sequence ID" value="NZ_JBHSBU010000001.1"/>
</dbReference>
<gene>
    <name evidence="7" type="ORF">ACFOW7_08985</name>
</gene>
<evidence type="ECO:0000256" key="1">
    <source>
        <dbReference type="ARBA" id="ARBA00004370"/>
    </source>
</evidence>
<sequence>MPFQRPRLIPCLLTLLLVAVTLRLGWWQLERGRSKAAAQQQRDARLALPPQPWRGELGELAWDRRFVVTGRWQPEGAILLANRVQRGRPGFHALAPLRLDDGRLLLVNRGWLLWSAQPPAQSLPTAPVRLTVRLTAPEQRYIELGPDTAGPVWQNLDWRRYGELVRTTPVAALAYQLDGHDSLVREWPEPGSGVDKHYSYAGQWFLFAGLAIVLFGVMHWKRKPN</sequence>
<keyword evidence="6" id="KW-1003">Cell membrane</keyword>
<evidence type="ECO:0000313" key="8">
    <source>
        <dbReference type="Proteomes" id="UP001595791"/>
    </source>
</evidence>
<evidence type="ECO:0000256" key="3">
    <source>
        <dbReference type="ARBA" id="ARBA00022692"/>
    </source>
</evidence>
<dbReference type="EMBL" id="JBHSBU010000001">
    <property type="protein sequence ID" value="MFC4159486.1"/>
    <property type="molecule type" value="Genomic_DNA"/>
</dbReference>
<protein>
    <recommendedName>
        <fullName evidence="6">SURF1-like protein</fullName>
    </recommendedName>
</protein>
<evidence type="ECO:0000256" key="5">
    <source>
        <dbReference type="ARBA" id="ARBA00023136"/>
    </source>
</evidence>
<evidence type="ECO:0000256" key="6">
    <source>
        <dbReference type="RuleBase" id="RU363076"/>
    </source>
</evidence>
<dbReference type="PROSITE" id="PS50895">
    <property type="entry name" value="SURF1"/>
    <property type="match status" value="1"/>
</dbReference>
<comment type="similarity">
    <text evidence="2 6">Belongs to the SURF1 family.</text>
</comment>
<dbReference type="Pfam" id="PF02104">
    <property type="entry name" value="SURF1"/>
    <property type="match status" value="1"/>
</dbReference>
<dbReference type="InterPro" id="IPR045214">
    <property type="entry name" value="Surf1/Surf4"/>
</dbReference>
<reference evidence="8" key="1">
    <citation type="journal article" date="2019" name="Int. J. Syst. Evol. Microbiol.">
        <title>The Global Catalogue of Microorganisms (GCM) 10K type strain sequencing project: providing services to taxonomists for standard genome sequencing and annotation.</title>
        <authorList>
            <consortium name="The Broad Institute Genomics Platform"/>
            <consortium name="The Broad Institute Genome Sequencing Center for Infectious Disease"/>
            <person name="Wu L."/>
            <person name="Ma J."/>
        </authorList>
    </citation>
    <scope>NUCLEOTIDE SEQUENCE [LARGE SCALE GENOMIC DNA]</scope>
    <source>
        <strain evidence="8">LMG 29894</strain>
    </source>
</reference>
<dbReference type="PANTHER" id="PTHR23427">
    <property type="entry name" value="SURFEIT LOCUS PROTEIN"/>
    <property type="match status" value="1"/>
</dbReference>
<keyword evidence="3 6" id="KW-0812">Transmembrane</keyword>
<evidence type="ECO:0000256" key="2">
    <source>
        <dbReference type="ARBA" id="ARBA00007165"/>
    </source>
</evidence>
<proteinExistence type="inferred from homology"/>
<comment type="caution">
    <text evidence="6">Lacks conserved residue(s) required for the propagation of feature annotation.</text>
</comment>
<dbReference type="CDD" id="cd06662">
    <property type="entry name" value="SURF1"/>
    <property type="match status" value="1"/>
</dbReference>